<reference evidence="2" key="2">
    <citation type="submission" date="2025-09" db="UniProtKB">
        <authorList>
            <consortium name="Ensembl"/>
        </authorList>
    </citation>
    <scope>IDENTIFICATION</scope>
</reference>
<dbReference type="Ensembl" id="ENSPTIT00000014632.1">
    <property type="protein sequence ID" value="ENSPTIP00000010665.1"/>
    <property type="gene ID" value="ENSPTIG00000011357.1"/>
</dbReference>
<accession>A0A8C9JMR0</accession>
<dbReference type="Proteomes" id="UP000675900">
    <property type="component" value="Unassembled WGS sequence"/>
</dbReference>
<dbReference type="AlphaFoldDB" id="A0A8C9JMR0"/>
<dbReference type="Pfam" id="PF15146">
    <property type="entry name" value="FANCAA"/>
    <property type="match status" value="1"/>
</dbReference>
<feature type="region of interest" description="Disordered" evidence="1">
    <location>
        <begin position="43"/>
        <end position="66"/>
    </location>
</feature>
<reference evidence="2" key="1">
    <citation type="submission" date="2025-08" db="UniProtKB">
        <authorList>
            <consortium name="Ensembl"/>
        </authorList>
    </citation>
    <scope>IDENTIFICATION</scope>
</reference>
<dbReference type="GO" id="GO:0005654">
    <property type="term" value="C:nucleoplasm"/>
    <property type="evidence" value="ECO:0007669"/>
    <property type="project" value="TreeGrafter"/>
</dbReference>
<evidence type="ECO:0000256" key="1">
    <source>
        <dbReference type="SAM" id="MobiDB-lite"/>
    </source>
</evidence>
<keyword evidence="3" id="KW-1185">Reference proteome</keyword>
<feature type="compositionally biased region" description="Acidic residues" evidence="1">
    <location>
        <begin position="47"/>
        <end position="63"/>
    </location>
</feature>
<dbReference type="GeneTree" id="ENSGT00390000016682"/>
<dbReference type="GO" id="GO:0036297">
    <property type="term" value="P:interstrand cross-link repair"/>
    <property type="evidence" value="ECO:0007669"/>
    <property type="project" value="InterPro"/>
</dbReference>
<organism evidence="2 3">
    <name type="scientific">Panthera tigris altaica</name>
    <name type="common">Siberian tiger</name>
    <dbReference type="NCBI Taxonomy" id="74533"/>
    <lineage>
        <taxon>Eukaryota</taxon>
        <taxon>Metazoa</taxon>
        <taxon>Chordata</taxon>
        <taxon>Craniata</taxon>
        <taxon>Vertebrata</taxon>
        <taxon>Euteleostomi</taxon>
        <taxon>Mammalia</taxon>
        <taxon>Eutheria</taxon>
        <taxon>Laurasiatheria</taxon>
        <taxon>Carnivora</taxon>
        <taxon>Feliformia</taxon>
        <taxon>Felidae</taxon>
        <taxon>Pantherinae</taxon>
        <taxon>Panthera</taxon>
    </lineage>
</organism>
<dbReference type="GO" id="GO:0043240">
    <property type="term" value="C:Fanconi anaemia nuclear complex"/>
    <property type="evidence" value="ECO:0007669"/>
    <property type="project" value="InterPro"/>
</dbReference>
<name>A0A8C9JMR0_PANTA</name>
<evidence type="ECO:0000313" key="2">
    <source>
        <dbReference type="Ensembl" id="ENSPTIP00000010665.1"/>
    </source>
</evidence>
<protein>
    <recommendedName>
        <fullName evidence="4">Fanconi anemia core complex-associated protein 100</fullName>
    </recommendedName>
</protein>
<sequence>VQAVFRFPGRVWHLELSALRGVLYVLCAQKGVYCVSLDQASRSVSQDDGDDSDKNDEDSEDGEPPCPVIPVDPDACILPDATLCAFVVLDDVLVTLAQGPAQWKVQLFRCHRPGEDARPPGQIGEVELSTSSPLAGSLGEPTAPRFLPVLCCVSPPGCSGLCGRMPGSGGFTLERALFGLLFGVDASLLESPVILCGLPDGQLCCVVLKTLVTSRLAPGDPKALVKILHHLEEPVVSIGALRTESSGENVEDTHPDCLVALGRHGRVLAVKASWDEAGDPVPELQEDRLPRAGAACGGGSRVYHSTPSDLCVVDLARGGAPQDPVQPDRGSGSLPSLLCPASVSVCSVVTLSVLSEVPEGGTRLLALSARGRLMTCSLDLSSEAPCPARATVVNTGQKIKELLSGIGAGSPLLGGLSPPRLRPVALPLTPMRAPDAASCPIPEVGRDVRRVLGPARVSSLPSGRLSVSLRCLSPPGVSLGCATLQWLLAENSALDVVRARLLSSVRGVAPDGTDLHLVVREVTVTHLCAAGPMQAVEIQVESSSLASLCQAHHAVIGRLQRMVVEQAAQSSSPPDLRVQYLHQIQVNHETLLREVQTLRDRLSTDDEAGSRTTAERLLQVYQQLRSPSLLLV</sequence>
<evidence type="ECO:0000313" key="3">
    <source>
        <dbReference type="Proteomes" id="UP000675900"/>
    </source>
</evidence>
<dbReference type="InterPro" id="IPR029251">
    <property type="entry name" value="Faap100"/>
</dbReference>
<dbReference type="PANTHER" id="PTHR14890">
    <property type="entry name" value="FANCONI ANEMIA CORE COMPLEX-ASSOCIATED PROTEIN 100"/>
    <property type="match status" value="1"/>
</dbReference>
<evidence type="ECO:0008006" key="4">
    <source>
        <dbReference type="Google" id="ProtNLM"/>
    </source>
</evidence>
<proteinExistence type="predicted"/>
<dbReference type="PANTHER" id="PTHR14890:SF1">
    <property type="entry name" value="FANCONI ANEMIA CORE COMPLEX-ASSOCIATED PROTEIN 100"/>
    <property type="match status" value="1"/>
</dbReference>